<dbReference type="EMBL" id="JAPCWZ010000006">
    <property type="protein sequence ID" value="KAK8859898.1"/>
    <property type="molecule type" value="Genomic_DNA"/>
</dbReference>
<keyword evidence="3" id="KW-1185">Reference proteome</keyword>
<keyword evidence="1" id="KW-0732">Signal</keyword>
<proteinExistence type="predicted"/>
<comment type="caution">
    <text evidence="2">The sequence shown here is derived from an EMBL/GenBank/DDBJ whole genome shotgun (WGS) entry which is preliminary data.</text>
</comment>
<evidence type="ECO:0000256" key="1">
    <source>
        <dbReference type="SAM" id="SignalP"/>
    </source>
</evidence>
<accession>A0ABR2IA88</accession>
<sequence>MPPALAKGRAPRSTAVLLSVGLVVAKPGCAPLYAHFLSGAAEPKDSPPADLSSSSGIDCNAATCLLAGAVVVSENSRLTDCGYSAARFGPLWGWEGEEEDAITKRSCVVYPAA</sequence>
<name>A0ABR2IA88_9PEZI</name>
<organism evidence="2 3">
    <name type="scientific">Apiospora arundinis</name>
    <dbReference type="NCBI Taxonomy" id="335852"/>
    <lineage>
        <taxon>Eukaryota</taxon>
        <taxon>Fungi</taxon>
        <taxon>Dikarya</taxon>
        <taxon>Ascomycota</taxon>
        <taxon>Pezizomycotina</taxon>
        <taxon>Sordariomycetes</taxon>
        <taxon>Xylariomycetidae</taxon>
        <taxon>Amphisphaeriales</taxon>
        <taxon>Apiosporaceae</taxon>
        <taxon>Apiospora</taxon>
    </lineage>
</organism>
<gene>
    <name evidence="2" type="ORF">PGQ11_010632</name>
</gene>
<evidence type="ECO:0000313" key="2">
    <source>
        <dbReference type="EMBL" id="KAK8859898.1"/>
    </source>
</evidence>
<dbReference type="Proteomes" id="UP001390339">
    <property type="component" value="Unassembled WGS sequence"/>
</dbReference>
<evidence type="ECO:0000313" key="3">
    <source>
        <dbReference type="Proteomes" id="UP001390339"/>
    </source>
</evidence>
<reference evidence="2 3" key="1">
    <citation type="journal article" date="2024" name="IMA Fungus">
        <title>Apiospora arundinis, a panoply of carbohydrate-active enzymes and secondary metabolites.</title>
        <authorList>
            <person name="Sorensen T."/>
            <person name="Petersen C."/>
            <person name="Muurmann A.T."/>
            <person name="Christiansen J.V."/>
            <person name="Brundto M.L."/>
            <person name="Overgaard C.K."/>
            <person name="Boysen A.T."/>
            <person name="Wollenberg R.D."/>
            <person name="Larsen T.O."/>
            <person name="Sorensen J.L."/>
            <person name="Nielsen K.L."/>
            <person name="Sondergaard T.E."/>
        </authorList>
    </citation>
    <scope>NUCLEOTIDE SEQUENCE [LARGE SCALE GENOMIC DNA]</scope>
    <source>
        <strain evidence="2 3">AAU 773</strain>
    </source>
</reference>
<feature type="signal peptide" evidence="1">
    <location>
        <begin position="1"/>
        <end position="25"/>
    </location>
</feature>
<protein>
    <submittedName>
        <fullName evidence="2">Uncharacterized protein</fullName>
    </submittedName>
</protein>
<feature type="chain" id="PRO_5045398250" evidence="1">
    <location>
        <begin position="26"/>
        <end position="113"/>
    </location>
</feature>